<dbReference type="RefSeq" id="WP_061475721.1">
    <property type="nucleotide sequence ID" value="NZ_JMGO02000003.1"/>
</dbReference>
<dbReference type="InterPro" id="IPR004360">
    <property type="entry name" value="Glyas_Fos-R_dOase_dom"/>
</dbReference>
<reference evidence="2 3" key="1">
    <citation type="submission" date="2016-02" db="EMBL/GenBank/DDBJ databases">
        <title>Draft genome sequence of Aeromonas trota strain 1999lcr isolated from cerebrospinal fluid (CSF).</title>
        <authorList>
            <person name="Dallagassa C.B."/>
            <person name="Prediger K.C."/>
            <person name="Weiss V.A."/>
            <person name="Assis F.E."/>
            <person name="Baura V."/>
            <person name="Cruz L.M."/>
            <person name="Souza E.M."/>
            <person name="Pedrosa F.O."/>
            <person name="Fadel-Picheth C.M."/>
        </authorList>
    </citation>
    <scope>NUCLEOTIDE SEQUENCE [LARGE SCALE GENOMIC DNA]</scope>
    <source>
        <strain evidence="2 3">1999lcr</strain>
    </source>
</reference>
<dbReference type="AlphaFoldDB" id="A0A175VKG3"/>
<feature type="domain" description="VOC" evidence="1">
    <location>
        <begin position="4"/>
        <end position="121"/>
    </location>
</feature>
<organism evidence="2 3">
    <name type="scientific">Aeromonas enteropelogenes</name>
    <name type="common">Aeromonas trota</name>
    <dbReference type="NCBI Taxonomy" id="29489"/>
    <lineage>
        <taxon>Bacteria</taxon>
        <taxon>Pseudomonadati</taxon>
        <taxon>Pseudomonadota</taxon>
        <taxon>Gammaproteobacteria</taxon>
        <taxon>Aeromonadales</taxon>
        <taxon>Aeromonadaceae</taxon>
        <taxon>Aeromonas</taxon>
    </lineage>
</organism>
<name>A0A175VKG3_AEREN</name>
<dbReference type="CDD" id="cd07253">
    <property type="entry name" value="GLOD5"/>
    <property type="match status" value="1"/>
</dbReference>
<dbReference type="Gene3D" id="3.10.180.10">
    <property type="entry name" value="2,3-Dihydroxybiphenyl 1,2-Dioxygenase, domain 1"/>
    <property type="match status" value="1"/>
</dbReference>
<dbReference type="STRING" id="29489.VL01_03420"/>
<evidence type="ECO:0000313" key="3">
    <source>
        <dbReference type="Proteomes" id="UP000078435"/>
    </source>
</evidence>
<dbReference type="InterPro" id="IPR029068">
    <property type="entry name" value="Glyas_Bleomycin-R_OHBP_Dase"/>
</dbReference>
<dbReference type="SUPFAM" id="SSF54593">
    <property type="entry name" value="Glyoxalase/Bleomycin resistance protein/Dihydroxybiphenyl dioxygenase"/>
    <property type="match status" value="1"/>
</dbReference>
<dbReference type="Proteomes" id="UP000078435">
    <property type="component" value="Unassembled WGS sequence"/>
</dbReference>
<dbReference type="OrthoDB" id="9812656at2"/>
<dbReference type="PANTHER" id="PTHR21366">
    <property type="entry name" value="GLYOXALASE FAMILY PROTEIN"/>
    <property type="match status" value="1"/>
</dbReference>
<dbReference type="Pfam" id="PF00903">
    <property type="entry name" value="Glyoxalase"/>
    <property type="match status" value="1"/>
</dbReference>
<proteinExistence type="predicted"/>
<accession>A0A175VKG3</accession>
<dbReference type="InterPro" id="IPR050383">
    <property type="entry name" value="GlyoxalaseI/FosfomycinResist"/>
</dbReference>
<dbReference type="PROSITE" id="PS51819">
    <property type="entry name" value="VOC"/>
    <property type="match status" value="1"/>
</dbReference>
<gene>
    <name evidence="2" type="ORF">LCR_10170</name>
</gene>
<dbReference type="InterPro" id="IPR037523">
    <property type="entry name" value="VOC_core"/>
</dbReference>
<dbReference type="PANTHER" id="PTHR21366:SF14">
    <property type="entry name" value="GLYOXALASE DOMAIN-CONTAINING PROTEIN 5"/>
    <property type="match status" value="1"/>
</dbReference>
<protein>
    <submittedName>
        <fullName evidence="2">Glyoxalase</fullName>
    </submittedName>
</protein>
<sequence>MISHIDHLVLTVSDIERSVGFYSTVLNMEAVTFGEGRRALRFGNQKINLQLLGQEPRNRAQVGSGDLCLITRWPLDQVLAQLANQGVEIVEGPVIKSGACGPIESVYLLDPDRNLIEISRYR</sequence>
<dbReference type="EMBL" id="JMGO02000003">
    <property type="protein sequence ID" value="KXU80462.1"/>
    <property type="molecule type" value="Genomic_DNA"/>
</dbReference>
<evidence type="ECO:0000313" key="2">
    <source>
        <dbReference type="EMBL" id="KXU80462.1"/>
    </source>
</evidence>
<comment type="caution">
    <text evidence="2">The sequence shown here is derived from an EMBL/GenBank/DDBJ whole genome shotgun (WGS) entry which is preliminary data.</text>
</comment>
<evidence type="ECO:0000259" key="1">
    <source>
        <dbReference type="PROSITE" id="PS51819"/>
    </source>
</evidence>